<dbReference type="EMBL" id="LN483166">
    <property type="protein sequence ID" value="CED84764.1"/>
    <property type="molecule type" value="Genomic_DNA"/>
</dbReference>
<accession>A0A0F7SVH7</accession>
<name>A0A0F7SVH7_PHARH</name>
<sequence>MSTAVSSTTYPAAAVTLDKKAMLPEVDIRREQPQVAPTMQSSSIPLSSTPVPSPPQVAQSTGELEEAARIRGGGCCGACCGCFFGAIAAVLCCGLC</sequence>
<feature type="region of interest" description="Disordered" evidence="1">
    <location>
        <begin position="33"/>
        <end position="58"/>
    </location>
</feature>
<organism evidence="2">
    <name type="scientific">Phaffia rhodozyma</name>
    <name type="common">Yeast</name>
    <name type="synonym">Xanthophyllomyces dendrorhous</name>
    <dbReference type="NCBI Taxonomy" id="264483"/>
    <lineage>
        <taxon>Eukaryota</taxon>
        <taxon>Fungi</taxon>
        <taxon>Dikarya</taxon>
        <taxon>Basidiomycota</taxon>
        <taxon>Agaricomycotina</taxon>
        <taxon>Tremellomycetes</taxon>
        <taxon>Cystofilobasidiales</taxon>
        <taxon>Mrakiaceae</taxon>
        <taxon>Phaffia</taxon>
    </lineage>
</organism>
<feature type="compositionally biased region" description="Polar residues" evidence="1">
    <location>
        <begin position="35"/>
        <end position="58"/>
    </location>
</feature>
<reference evidence="2" key="1">
    <citation type="submission" date="2014-08" db="EMBL/GenBank/DDBJ databases">
        <authorList>
            <person name="Sharma Rahul"/>
            <person name="Thines Marco"/>
        </authorList>
    </citation>
    <scope>NUCLEOTIDE SEQUENCE</scope>
</reference>
<proteinExistence type="predicted"/>
<evidence type="ECO:0000313" key="2">
    <source>
        <dbReference type="EMBL" id="CED84764.1"/>
    </source>
</evidence>
<protein>
    <submittedName>
        <fullName evidence="2">Uncharacterized protein</fullName>
    </submittedName>
</protein>
<dbReference type="AlphaFoldDB" id="A0A0F7SVH7"/>
<evidence type="ECO:0000256" key="1">
    <source>
        <dbReference type="SAM" id="MobiDB-lite"/>
    </source>
</evidence>